<keyword evidence="10" id="KW-1185">Reference proteome</keyword>
<evidence type="ECO:0000256" key="6">
    <source>
        <dbReference type="ARBA" id="ARBA00047939"/>
    </source>
</evidence>
<dbReference type="AlphaFoldDB" id="A0A2N0UIW5"/>
<evidence type="ECO:0000259" key="8">
    <source>
        <dbReference type="PROSITE" id="PS51459"/>
    </source>
</evidence>
<evidence type="ECO:0000256" key="7">
    <source>
        <dbReference type="ARBA" id="ARBA00048696"/>
    </source>
</evidence>
<comment type="catalytic activity">
    <reaction evidence="7">
        <text>L-tyrosyl-[protein] + ATP = O-(5'-adenylyl)-L-tyrosyl-[protein] + diphosphate</text>
        <dbReference type="Rhea" id="RHEA:54288"/>
        <dbReference type="Rhea" id="RHEA-COMP:10136"/>
        <dbReference type="Rhea" id="RHEA-COMP:13846"/>
        <dbReference type="ChEBI" id="CHEBI:30616"/>
        <dbReference type="ChEBI" id="CHEBI:33019"/>
        <dbReference type="ChEBI" id="CHEBI:46858"/>
        <dbReference type="ChEBI" id="CHEBI:83624"/>
        <dbReference type="EC" id="2.7.7.108"/>
    </reaction>
</comment>
<organism evidence="9 10">
    <name type="scientific">Ruminococcus bromii</name>
    <dbReference type="NCBI Taxonomy" id="40518"/>
    <lineage>
        <taxon>Bacteria</taxon>
        <taxon>Bacillati</taxon>
        <taxon>Bacillota</taxon>
        <taxon>Clostridia</taxon>
        <taxon>Eubacteriales</taxon>
        <taxon>Oscillospiraceae</taxon>
        <taxon>Ruminococcus</taxon>
    </lineage>
</organism>
<keyword evidence="1 9" id="KW-0808">Transferase</keyword>
<evidence type="ECO:0000256" key="4">
    <source>
        <dbReference type="ARBA" id="ARBA00022840"/>
    </source>
</evidence>
<dbReference type="Pfam" id="PF02661">
    <property type="entry name" value="Fic"/>
    <property type="match status" value="1"/>
</dbReference>
<dbReference type="GO" id="GO:0051302">
    <property type="term" value="P:regulation of cell division"/>
    <property type="evidence" value="ECO:0007669"/>
    <property type="project" value="TreeGrafter"/>
</dbReference>
<protein>
    <recommendedName>
        <fullName evidence="5">protein adenylyltransferase</fullName>
        <ecNumber evidence="5">2.7.7.108</ecNumber>
    </recommendedName>
</protein>
<comment type="caution">
    <text evidence="9">The sequence shown here is derived from an EMBL/GenBank/DDBJ whole genome shotgun (WGS) entry which is preliminary data.</text>
</comment>
<dbReference type="EC" id="2.7.7.108" evidence="5"/>
<comment type="catalytic activity">
    <reaction evidence="6">
        <text>L-threonyl-[protein] + ATP = 3-O-(5'-adenylyl)-L-threonyl-[protein] + diphosphate</text>
        <dbReference type="Rhea" id="RHEA:54292"/>
        <dbReference type="Rhea" id="RHEA-COMP:11060"/>
        <dbReference type="Rhea" id="RHEA-COMP:13847"/>
        <dbReference type="ChEBI" id="CHEBI:30013"/>
        <dbReference type="ChEBI" id="CHEBI:30616"/>
        <dbReference type="ChEBI" id="CHEBI:33019"/>
        <dbReference type="ChEBI" id="CHEBI:138113"/>
        <dbReference type="EC" id="2.7.7.108"/>
    </reaction>
</comment>
<reference evidence="9" key="1">
    <citation type="journal article" date="2018" name="Environ. Microbiol.">
        <title>Sporulation capability and amylosome conservation among diverse human colonic and rumen isolates of the keystone starch-degrader Ruminococcus bromii.</title>
        <authorList>
            <person name="Mukhopadhya I."/>
            <person name="Morais S."/>
            <person name="Laverde-Gomez J."/>
            <person name="Sheridan P.O."/>
            <person name="Walker A.W."/>
            <person name="Kelly W."/>
            <person name="Klieve A.V."/>
            <person name="Ouwerkerk D."/>
            <person name="Duncan S.H."/>
            <person name="Louis P."/>
            <person name="Koropatkin N."/>
            <person name="Cockburn D."/>
            <person name="Kibler R."/>
            <person name="Cooper P.J."/>
            <person name="Sandoval C."/>
            <person name="Crost E."/>
            <person name="Juge N."/>
            <person name="Bayer E.A."/>
            <person name="Flint H.J."/>
        </authorList>
    </citation>
    <scope>NUCLEOTIDE SEQUENCE [LARGE SCALE GENOMIC DNA]</scope>
    <source>
        <strain evidence="9">ATCC 27255</strain>
    </source>
</reference>
<evidence type="ECO:0000313" key="9">
    <source>
        <dbReference type="EMBL" id="PKD26920.1"/>
    </source>
</evidence>
<evidence type="ECO:0000256" key="1">
    <source>
        <dbReference type="ARBA" id="ARBA00022679"/>
    </source>
</evidence>
<sequence length="195" mass="22954">MAYNVNSLTDDCYPNTLCLINKFDIRDEEQLSAIEADITFAKSSEWERNPLLESFDFNHYKAIHKFLFEDLYSWAGELRSIDISKKGTSFCSAYNLEEMCRKSFDYLKSKHLFINLDKIEFVDEIVDFYCTTNMLHPFREGNGRTQRLFISQLIRHNGYDFNFSNIDTDELMIATIHSANGVTDFLRDIFLKNIR</sequence>
<feature type="domain" description="Fido" evidence="8">
    <location>
        <begin position="55"/>
        <end position="195"/>
    </location>
</feature>
<evidence type="ECO:0000256" key="5">
    <source>
        <dbReference type="ARBA" id="ARBA00034531"/>
    </source>
</evidence>
<keyword evidence="2 9" id="KW-0548">Nucleotidyltransferase</keyword>
<gene>
    <name evidence="9" type="primary">fic</name>
    <name evidence="9" type="ORF">RBATCC27255_01785</name>
</gene>
<dbReference type="Gene3D" id="1.10.3290.10">
    <property type="entry name" value="Fido-like domain"/>
    <property type="match status" value="1"/>
</dbReference>
<dbReference type="InterPro" id="IPR003812">
    <property type="entry name" value="Fido"/>
</dbReference>
<keyword evidence="3" id="KW-0547">Nucleotide-binding</keyword>
<dbReference type="Proteomes" id="UP000233425">
    <property type="component" value="Unassembled WGS sequence"/>
</dbReference>
<dbReference type="SUPFAM" id="SSF140931">
    <property type="entry name" value="Fic-like"/>
    <property type="match status" value="1"/>
</dbReference>
<name>A0A2N0UIW5_9FIRM</name>
<dbReference type="GO" id="GO:0005524">
    <property type="term" value="F:ATP binding"/>
    <property type="evidence" value="ECO:0007669"/>
    <property type="project" value="UniProtKB-KW"/>
</dbReference>
<evidence type="ECO:0000256" key="3">
    <source>
        <dbReference type="ARBA" id="ARBA00022741"/>
    </source>
</evidence>
<dbReference type="PANTHER" id="PTHR39560">
    <property type="entry name" value="PROTEIN ADENYLYLTRANSFERASE FIC-RELATED"/>
    <property type="match status" value="1"/>
</dbReference>
<dbReference type="GO" id="GO:0070733">
    <property type="term" value="F:AMPylase activity"/>
    <property type="evidence" value="ECO:0007669"/>
    <property type="project" value="UniProtKB-EC"/>
</dbReference>
<dbReference type="PROSITE" id="PS51459">
    <property type="entry name" value="FIDO"/>
    <property type="match status" value="1"/>
</dbReference>
<dbReference type="PANTHER" id="PTHR39560:SF1">
    <property type="entry name" value="PROTEIN ADENYLYLTRANSFERASE FIC-RELATED"/>
    <property type="match status" value="1"/>
</dbReference>
<accession>A0A2N0UIW5</accession>
<proteinExistence type="predicted"/>
<evidence type="ECO:0000256" key="2">
    <source>
        <dbReference type="ARBA" id="ARBA00022695"/>
    </source>
</evidence>
<evidence type="ECO:0000313" key="10">
    <source>
        <dbReference type="Proteomes" id="UP000233425"/>
    </source>
</evidence>
<dbReference type="EMBL" id="NNSR01000073">
    <property type="protein sequence ID" value="PKD26920.1"/>
    <property type="molecule type" value="Genomic_DNA"/>
</dbReference>
<dbReference type="RefSeq" id="WP_101029704.1">
    <property type="nucleotide sequence ID" value="NZ_CABMMZ010000073.1"/>
</dbReference>
<dbReference type="InterPro" id="IPR036597">
    <property type="entry name" value="Fido-like_dom_sf"/>
</dbReference>
<keyword evidence="4" id="KW-0067">ATP-binding</keyword>